<dbReference type="InterPro" id="IPR036388">
    <property type="entry name" value="WH-like_DNA-bd_sf"/>
</dbReference>
<evidence type="ECO:0000256" key="4">
    <source>
        <dbReference type="ARBA" id="ARBA00023163"/>
    </source>
</evidence>
<dbReference type="InterPro" id="IPR005119">
    <property type="entry name" value="LysR_subst-bd"/>
</dbReference>
<dbReference type="InterPro" id="IPR000847">
    <property type="entry name" value="LysR_HTH_N"/>
</dbReference>
<keyword evidence="4" id="KW-0804">Transcription</keyword>
<dbReference type="RefSeq" id="WP_167685822.1">
    <property type="nucleotide sequence ID" value="NZ_QHLQ01000032.1"/>
</dbReference>
<evidence type="ECO:0000313" key="6">
    <source>
        <dbReference type="EMBL" id="NIZ63226.1"/>
    </source>
</evidence>
<accession>A0ABX0WFT8</accession>
<dbReference type="EMBL" id="QHLQ01000032">
    <property type="protein sequence ID" value="NIZ63226.1"/>
    <property type="molecule type" value="Genomic_DNA"/>
</dbReference>
<dbReference type="Gene3D" id="1.10.10.10">
    <property type="entry name" value="Winged helix-like DNA-binding domain superfamily/Winged helix DNA-binding domain"/>
    <property type="match status" value="1"/>
</dbReference>
<dbReference type="PROSITE" id="PS50931">
    <property type="entry name" value="HTH_LYSR"/>
    <property type="match status" value="1"/>
</dbReference>
<dbReference type="InterPro" id="IPR058163">
    <property type="entry name" value="LysR-type_TF_proteobact-type"/>
</dbReference>
<name>A0ABX0WFT8_9RHOB</name>
<evidence type="ECO:0000256" key="2">
    <source>
        <dbReference type="ARBA" id="ARBA00023015"/>
    </source>
</evidence>
<dbReference type="PANTHER" id="PTHR30537">
    <property type="entry name" value="HTH-TYPE TRANSCRIPTIONAL REGULATOR"/>
    <property type="match status" value="1"/>
</dbReference>
<evidence type="ECO:0000256" key="3">
    <source>
        <dbReference type="ARBA" id="ARBA00023125"/>
    </source>
</evidence>
<feature type="domain" description="HTH lysR-type" evidence="5">
    <location>
        <begin position="1"/>
        <end position="59"/>
    </location>
</feature>
<keyword evidence="7" id="KW-1185">Reference proteome</keyword>
<keyword evidence="2" id="KW-0805">Transcription regulation</keyword>
<keyword evidence="3" id="KW-0238">DNA-binding</keyword>
<reference evidence="6 7" key="1">
    <citation type="submission" date="2018-05" db="EMBL/GenBank/DDBJ databases">
        <authorList>
            <person name="Zhang Y.-J."/>
        </authorList>
    </citation>
    <scope>NUCLEOTIDE SEQUENCE [LARGE SCALE GENOMIC DNA]</scope>
    <source>
        <strain evidence="6 7">CY04</strain>
    </source>
</reference>
<protein>
    <submittedName>
        <fullName evidence="6">LysR family transcriptional regulator</fullName>
    </submittedName>
</protein>
<dbReference type="Proteomes" id="UP001429564">
    <property type="component" value="Unassembled WGS sequence"/>
</dbReference>
<dbReference type="Pfam" id="PF03466">
    <property type="entry name" value="LysR_substrate"/>
    <property type="match status" value="1"/>
</dbReference>
<gene>
    <name evidence="6" type="ORF">DL239_19865</name>
</gene>
<comment type="similarity">
    <text evidence="1">Belongs to the LysR transcriptional regulatory family.</text>
</comment>
<dbReference type="SUPFAM" id="SSF46785">
    <property type="entry name" value="Winged helix' DNA-binding domain"/>
    <property type="match status" value="1"/>
</dbReference>
<dbReference type="Gene3D" id="3.40.190.290">
    <property type="match status" value="1"/>
</dbReference>
<evidence type="ECO:0000256" key="1">
    <source>
        <dbReference type="ARBA" id="ARBA00009437"/>
    </source>
</evidence>
<dbReference type="Pfam" id="PF00126">
    <property type="entry name" value="HTH_1"/>
    <property type="match status" value="1"/>
</dbReference>
<comment type="caution">
    <text evidence="6">The sequence shown here is derived from an EMBL/GenBank/DDBJ whole genome shotgun (WGS) entry which is preliminary data.</text>
</comment>
<evidence type="ECO:0000259" key="5">
    <source>
        <dbReference type="PROSITE" id="PS50931"/>
    </source>
</evidence>
<proteinExistence type="inferred from homology"/>
<dbReference type="InterPro" id="IPR036390">
    <property type="entry name" value="WH_DNA-bd_sf"/>
</dbReference>
<dbReference type="SUPFAM" id="SSF53850">
    <property type="entry name" value="Periplasmic binding protein-like II"/>
    <property type="match status" value="1"/>
</dbReference>
<organism evidence="6 7">
    <name type="scientific">Parasedimentitalea denitrificans</name>
    <dbReference type="NCBI Taxonomy" id="2211118"/>
    <lineage>
        <taxon>Bacteria</taxon>
        <taxon>Pseudomonadati</taxon>
        <taxon>Pseudomonadota</taxon>
        <taxon>Alphaproteobacteria</taxon>
        <taxon>Rhodobacterales</taxon>
        <taxon>Paracoccaceae</taxon>
        <taxon>Parasedimentitalea</taxon>
    </lineage>
</organism>
<sequence length="299" mass="33876">MNDWDDLRFFLAVARKGSIRGAAGLLGVNHSTVSRRIDAFEKKLGTRLFERLPSGYLITQAGEEMSRSAAKIEAEFDTIGRQVTGRDTQLDGVLKVSLHNSLADKLLMPLFVEFQRNYPEIELDFDIDHSMADLSRREADVAIRISNDPPDSLVGRRVVRYATSTYASLEYLERTRNLEDRKALAWIGWYDPVPDPQWIRDSQYPDVSARNHICHPLTQLAAAKAGMGLAMLPCFMADTEPDLRRVPNASINPSRDVWVLTHEDLRHTARVRHFTDFMVKGILAEKDLLEGKCPHEPCS</sequence>
<dbReference type="PANTHER" id="PTHR30537:SF3">
    <property type="entry name" value="TRANSCRIPTIONAL REGULATORY PROTEIN"/>
    <property type="match status" value="1"/>
</dbReference>
<evidence type="ECO:0000313" key="7">
    <source>
        <dbReference type="Proteomes" id="UP001429564"/>
    </source>
</evidence>